<dbReference type="Proteomes" id="UP001285441">
    <property type="component" value="Unassembled WGS sequence"/>
</dbReference>
<gene>
    <name evidence="2" type="ORF">B0H63DRAFT_209777</name>
</gene>
<feature type="transmembrane region" description="Helical" evidence="1">
    <location>
        <begin position="43"/>
        <end position="66"/>
    </location>
</feature>
<reference evidence="2" key="1">
    <citation type="journal article" date="2023" name="Mol. Phylogenet. Evol.">
        <title>Genome-scale phylogeny and comparative genomics of the fungal order Sordariales.</title>
        <authorList>
            <person name="Hensen N."/>
            <person name="Bonometti L."/>
            <person name="Westerberg I."/>
            <person name="Brannstrom I.O."/>
            <person name="Guillou S."/>
            <person name="Cros-Aarteil S."/>
            <person name="Calhoun S."/>
            <person name="Haridas S."/>
            <person name="Kuo A."/>
            <person name="Mondo S."/>
            <person name="Pangilinan J."/>
            <person name="Riley R."/>
            <person name="LaButti K."/>
            <person name="Andreopoulos B."/>
            <person name="Lipzen A."/>
            <person name="Chen C."/>
            <person name="Yan M."/>
            <person name="Daum C."/>
            <person name="Ng V."/>
            <person name="Clum A."/>
            <person name="Steindorff A."/>
            <person name="Ohm R.A."/>
            <person name="Martin F."/>
            <person name="Silar P."/>
            <person name="Natvig D.O."/>
            <person name="Lalanne C."/>
            <person name="Gautier V."/>
            <person name="Ament-Velasquez S.L."/>
            <person name="Kruys A."/>
            <person name="Hutchinson M.I."/>
            <person name="Powell A.J."/>
            <person name="Barry K."/>
            <person name="Miller A.N."/>
            <person name="Grigoriev I.V."/>
            <person name="Debuchy R."/>
            <person name="Gladieux P."/>
            <person name="Hiltunen Thoren M."/>
            <person name="Johannesson H."/>
        </authorList>
    </citation>
    <scope>NUCLEOTIDE SEQUENCE</scope>
    <source>
        <strain evidence="2">CBS 232.78</strain>
    </source>
</reference>
<protein>
    <submittedName>
        <fullName evidence="2">Uncharacterized protein</fullName>
    </submittedName>
</protein>
<name>A0AAE0TW26_9PEZI</name>
<dbReference type="EMBL" id="JAULSW010000005">
    <property type="protein sequence ID" value="KAK3381608.1"/>
    <property type="molecule type" value="Genomic_DNA"/>
</dbReference>
<evidence type="ECO:0000256" key="1">
    <source>
        <dbReference type="SAM" id="Phobius"/>
    </source>
</evidence>
<proteinExistence type="predicted"/>
<organism evidence="2 3">
    <name type="scientific">Podospora didyma</name>
    <dbReference type="NCBI Taxonomy" id="330526"/>
    <lineage>
        <taxon>Eukaryota</taxon>
        <taxon>Fungi</taxon>
        <taxon>Dikarya</taxon>
        <taxon>Ascomycota</taxon>
        <taxon>Pezizomycotina</taxon>
        <taxon>Sordariomycetes</taxon>
        <taxon>Sordariomycetidae</taxon>
        <taxon>Sordariales</taxon>
        <taxon>Podosporaceae</taxon>
        <taxon>Podospora</taxon>
    </lineage>
</organism>
<keyword evidence="1" id="KW-0812">Transmembrane</keyword>
<comment type="caution">
    <text evidence="2">The sequence shown here is derived from an EMBL/GenBank/DDBJ whole genome shotgun (WGS) entry which is preliminary data.</text>
</comment>
<evidence type="ECO:0000313" key="2">
    <source>
        <dbReference type="EMBL" id="KAK3381608.1"/>
    </source>
</evidence>
<keyword evidence="1" id="KW-1133">Transmembrane helix</keyword>
<feature type="transmembrane region" description="Helical" evidence="1">
    <location>
        <begin position="111"/>
        <end position="135"/>
    </location>
</feature>
<feature type="transmembrane region" description="Helical" evidence="1">
    <location>
        <begin position="72"/>
        <end position="90"/>
    </location>
</feature>
<accession>A0AAE0TW26</accession>
<reference evidence="2" key="2">
    <citation type="submission" date="2023-06" db="EMBL/GenBank/DDBJ databases">
        <authorList>
            <consortium name="Lawrence Berkeley National Laboratory"/>
            <person name="Haridas S."/>
            <person name="Hensen N."/>
            <person name="Bonometti L."/>
            <person name="Westerberg I."/>
            <person name="Brannstrom I.O."/>
            <person name="Guillou S."/>
            <person name="Cros-Aarteil S."/>
            <person name="Calhoun S."/>
            <person name="Kuo A."/>
            <person name="Mondo S."/>
            <person name="Pangilinan J."/>
            <person name="Riley R."/>
            <person name="LaButti K."/>
            <person name="Andreopoulos B."/>
            <person name="Lipzen A."/>
            <person name="Chen C."/>
            <person name="Yanf M."/>
            <person name="Daum C."/>
            <person name="Ng V."/>
            <person name="Clum A."/>
            <person name="Steindorff A."/>
            <person name="Ohm R."/>
            <person name="Martin F."/>
            <person name="Silar P."/>
            <person name="Natvig D."/>
            <person name="Lalanne C."/>
            <person name="Gautier V."/>
            <person name="Ament-velasquez S.L."/>
            <person name="Kruys A."/>
            <person name="Hutchinson M.I."/>
            <person name="Powell A.J."/>
            <person name="Barry K."/>
            <person name="Miller A.N."/>
            <person name="Grigoriev I.V."/>
            <person name="Debuchy R."/>
            <person name="Gladieux P."/>
            <person name="Thoren M.H."/>
            <person name="Johannesson H."/>
        </authorList>
    </citation>
    <scope>NUCLEOTIDE SEQUENCE</scope>
    <source>
        <strain evidence="2">CBS 232.78</strain>
    </source>
</reference>
<keyword evidence="1" id="KW-0472">Membrane</keyword>
<keyword evidence="3" id="KW-1185">Reference proteome</keyword>
<evidence type="ECO:0000313" key="3">
    <source>
        <dbReference type="Proteomes" id="UP001285441"/>
    </source>
</evidence>
<sequence length="138" mass="14410">MSTHPLLKAPLLYHLAIETPAALSFIFKPSAQLASAAAATPEAVLILRSYGGLLLSTNLLCAVFLARPGFDSATALVSLCLGSYHVWPLSRAWVRLFGGMPMQQGEKEQKVLGGPGVHLVVHLLGLVALVGAGLVGLS</sequence>
<dbReference type="AlphaFoldDB" id="A0AAE0TW26"/>